<dbReference type="Gene3D" id="3.30.390.10">
    <property type="entry name" value="Enolase-like, N-terminal domain"/>
    <property type="match status" value="1"/>
</dbReference>
<evidence type="ECO:0000256" key="1">
    <source>
        <dbReference type="ARBA" id="ARBA00022723"/>
    </source>
</evidence>
<dbReference type="SFLD" id="SFLDS00001">
    <property type="entry name" value="Enolase"/>
    <property type="match status" value="1"/>
</dbReference>
<evidence type="ECO:0000256" key="4">
    <source>
        <dbReference type="NCBIfam" id="TIGR01927"/>
    </source>
</evidence>
<name>A0A2M7FXW9_9BACT</name>
<reference evidence="6 7" key="1">
    <citation type="submission" date="2017-09" db="EMBL/GenBank/DDBJ databases">
        <title>Depth-based differentiation of microbial function through sediment-hosted aquifers and enrichment of novel symbionts in the deep terrestrial subsurface.</title>
        <authorList>
            <person name="Probst A.J."/>
            <person name="Ladd B."/>
            <person name="Jarett J.K."/>
            <person name="Geller-Mcgrath D.E."/>
            <person name="Sieber C.M."/>
            <person name="Emerson J.B."/>
            <person name="Anantharaman K."/>
            <person name="Thomas B.C."/>
            <person name="Malmstrom R."/>
            <person name="Stieglmeier M."/>
            <person name="Klingl A."/>
            <person name="Woyke T."/>
            <person name="Ryan C.M."/>
            <person name="Banfield J.F."/>
        </authorList>
    </citation>
    <scope>NUCLEOTIDE SEQUENCE [LARGE SCALE GENOMIC DNA]</scope>
    <source>
        <strain evidence="6">CG17_big_fil_post_rev_8_21_14_2_50_48_46</strain>
    </source>
</reference>
<dbReference type="InterPro" id="IPR013342">
    <property type="entry name" value="Mandelate_racemase_C"/>
</dbReference>
<dbReference type="InterPro" id="IPR036849">
    <property type="entry name" value="Enolase-like_C_sf"/>
</dbReference>
<evidence type="ECO:0000259" key="5">
    <source>
        <dbReference type="SMART" id="SM00922"/>
    </source>
</evidence>
<dbReference type="Proteomes" id="UP000231019">
    <property type="component" value="Unassembled WGS sequence"/>
</dbReference>
<evidence type="ECO:0000313" key="6">
    <source>
        <dbReference type="EMBL" id="PIW13843.1"/>
    </source>
</evidence>
<evidence type="ECO:0000256" key="2">
    <source>
        <dbReference type="ARBA" id="ARBA00022842"/>
    </source>
</evidence>
<keyword evidence="2" id="KW-0460">Magnesium</keyword>
<evidence type="ECO:0000313" key="7">
    <source>
        <dbReference type="Proteomes" id="UP000231019"/>
    </source>
</evidence>
<dbReference type="InterPro" id="IPR029065">
    <property type="entry name" value="Enolase_C-like"/>
</dbReference>
<keyword evidence="1" id="KW-0479">Metal-binding</keyword>
<accession>A0A2M7FXW9</accession>
<dbReference type="SUPFAM" id="SSF54826">
    <property type="entry name" value="Enolase N-terminal domain-like"/>
    <property type="match status" value="1"/>
</dbReference>
<dbReference type="SFLD" id="SFLDF00009">
    <property type="entry name" value="o-succinylbenzoate_synthase"/>
    <property type="match status" value="1"/>
</dbReference>
<dbReference type="GO" id="GO:0009234">
    <property type="term" value="P:menaquinone biosynthetic process"/>
    <property type="evidence" value="ECO:0007669"/>
    <property type="project" value="UniProtKB-UniRule"/>
</dbReference>
<evidence type="ECO:0000256" key="3">
    <source>
        <dbReference type="ARBA" id="ARBA00023239"/>
    </source>
</evidence>
<dbReference type="AlphaFoldDB" id="A0A2M7FXW9"/>
<proteinExistence type="predicted"/>
<protein>
    <recommendedName>
        <fullName evidence="4">o-succinylbenzoate synthase</fullName>
        <ecNumber evidence="4">4.2.1.113</ecNumber>
    </recommendedName>
</protein>
<feature type="domain" description="Mandelate racemase/muconate lactonizing enzyme C-terminal" evidence="5">
    <location>
        <begin position="114"/>
        <end position="209"/>
    </location>
</feature>
<dbReference type="Gene3D" id="3.20.20.120">
    <property type="entry name" value="Enolase-like C-terminal domain"/>
    <property type="match status" value="1"/>
</dbReference>
<dbReference type="InterPro" id="IPR029017">
    <property type="entry name" value="Enolase-like_N"/>
</dbReference>
<sequence length="332" mass="37456">MQLKKLWSYHLPLRVPLEMKYGLLEARQGLFFEIRRSDGSRGWGEVAPFPGLSTDSLQEAQTWLVQNAQDLRPSSAERFPALAWGLKMAQDDVFRRELHSVEIPLNALLTAADPLTLAQESAAYYAQGYRCFKLKVGFLDLLQDTRRVHAIFDATASDIQLRLDANRSWNLPEALARAQAWQDLPFAYIEEPLRDLADLSVLAQETAWSLVLDESLMAFQPEHLPWHTLAGIVLKPMLLGAAQTETWIQAARARNRTLTLSSVFESAWGLGFLALRAAQLKPVLPAGLDTWRVFSDSFLASPFRIQAGALILEPKMLDKPLLNTVYLKKIQF</sequence>
<dbReference type="CDD" id="cd03320">
    <property type="entry name" value="OSBS"/>
    <property type="match status" value="1"/>
</dbReference>
<comment type="caution">
    <text evidence="6">The sequence shown here is derived from an EMBL/GenBank/DDBJ whole genome shotgun (WGS) entry which is preliminary data.</text>
</comment>
<dbReference type="EC" id="4.2.1.113" evidence="4"/>
<dbReference type="SUPFAM" id="SSF51604">
    <property type="entry name" value="Enolase C-terminal domain-like"/>
    <property type="match status" value="1"/>
</dbReference>
<dbReference type="Pfam" id="PF13378">
    <property type="entry name" value="MR_MLE_C"/>
    <property type="match status" value="1"/>
</dbReference>
<dbReference type="SFLD" id="SFLDG00180">
    <property type="entry name" value="muconate_cycloisomerase"/>
    <property type="match status" value="1"/>
</dbReference>
<gene>
    <name evidence="6" type="primary">menC</name>
    <name evidence="6" type="ORF">COW36_24565</name>
</gene>
<dbReference type="EMBL" id="PFFQ01000066">
    <property type="protein sequence ID" value="PIW13843.1"/>
    <property type="molecule type" value="Genomic_DNA"/>
</dbReference>
<dbReference type="PANTHER" id="PTHR48073">
    <property type="entry name" value="O-SUCCINYLBENZOATE SYNTHASE-RELATED"/>
    <property type="match status" value="1"/>
</dbReference>
<dbReference type="SMART" id="SM00922">
    <property type="entry name" value="MR_MLE"/>
    <property type="match status" value="1"/>
</dbReference>
<dbReference type="Pfam" id="PF21508">
    <property type="entry name" value="MenC_N"/>
    <property type="match status" value="1"/>
</dbReference>
<dbReference type="PANTHER" id="PTHR48073:SF2">
    <property type="entry name" value="O-SUCCINYLBENZOATE SYNTHASE"/>
    <property type="match status" value="1"/>
</dbReference>
<organism evidence="6 7">
    <name type="scientific">bacterium (Candidatus Blackallbacteria) CG17_big_fil_post_rev_8_21_14_2_50_48_46</name>
    <dbReference type="NCBI Taxonomy" id="2014261"/>
    <lineage>
        <taxon>Bacteria</taxon>
        <taxon>Candidatus Blackallbacteria</taxon>
    </lineage>
</organism>
<dbReference type="GO" id="GO:0046872">
    <property type="term" value="F:metal ion binding"/>
    <property type="evidence" value="ECO:0007669"/>
    <property type="project" value="UniProtKB-KW"/>
</dbReference>
<dbReference type="NCBIfam" id="TIGR01927">
    <property type="entry name" value="menC_gam_Gplu"/>
    <property type="match status" value="1"/>
</dbReference>
<keyword evidence="3" id="KW-0456">Lyase</keyword>
<dbReference type="InterPro" id="IPR041338">
    <property type="entry name" value="OSBS_N"/>
</dbReference>
<dbReference type="GO" id="GO:0043748">
    <property type="term" value="F:O-succinylbenzoate synthase activity"/>
    <property type="evidence" value="ECO:0007669"/>
    <property type="project" value="UniProtKB-EC"/>
</dbReference>